<name>A0A2M7RHF9_9BACT</name>
<evidence type="ECO:0000313" key="1">
    <source>
        <dbReference type="EMBL" id="PIY96002.1"/>
    </source>
</evidence>
<protein>
    <submittedName>
        <fullName evidence="1">Uncharacterized protein</fullName>
    </submittedName>
</protein>
<dbReference type="EMBL" id="PFME01000025">
    <property type="protein sequence ID" value="PIY96002.1"/>
    <property type="molecule type" value="Genomic_DNA"/>
</dbReference>
<reference evidence="2" key="1">
    <citation type="submission" date="2017-09" db="EMBL/GenBank/DDBJ databases">
        <title>Depth-based differentiation of microbial function through sediment-hosted aquifers and enrichment of novel symbionts in the deep terrestrial subsurface.</title>
        <authorList>
            <person name="Probst A.J."/>
            <person name="Ladd B."/>
            <person name="Jarett J.K."/>
            <person name="Geller-Mcgrath D.E."/>
            <person name="Sieber C.M.K."/>
            <person name="Emerson J.B."/>
            <person name="Anantharaman K."/>
            <person name="Thomas B.C."/>
            <person name="Malmstrom R."/>
            <person name="Stieglmeier M."/>
            <person name="Klingl A."/>
            <person name="Woyke T."/>
            <person name="Ryan C.M."/>
            <person name="Banfield J.F."/>
        </authorList>
    </citation>
    <scope>NUCLEOTIDE SEQUENCE [LARGE SCALE GENOMIC DNA]</scope>
</reference>
<accession>A0A2M7RHF9</accession>
<organism evidence="1 2">
    <name type="scientific">Candidatus Jorgensenbacteria bacterium CG_4_10_14_0_8_um_filter_39_13</name>
    <dbReference type="NCBI Taxonomy" id="1974589"/>
    <lineage>
        <taxon>Bacteria</taxon>
        <taxon>Candidatus Joergenseniibacteriota</taxon>
    </lineage>
</organism>
<gene>
    <name evidence="1" type="ORF">COY65_01830</name>
</gene>
<comment type="caution">
    <text evidence="1">The sequence shown here is derived from an EMBL/GenBank/DDBJ whole genome shotgun (WGS) entry which is preliminary data.</text>
</comment>
<dbReference type="Proteomes" id="UP000230238">
    <property type="component" value="Unassembled WGS sequence"/>
</dbReference>
<sequence>MKYPLLFLFYQIIYNLSMASNYATMIKGRKNVVYARVGEVNTTSFSVVHFAKRNTKNYGGEKRSGEAARQCFPKTTKVAFGGPRENRTPD</sequence>
<proteinExistence type="predicted"/>
<evidence type="ECO:0000313" key="2">
    <source>
        <dbReference type="Proteomes" id="UP000230238"/>
    </source>
</evidence>
<dbReference type="AlphaFoldDB" id="A0A2M7RHF9"/>